<proteinExistence type="inferred from homology"/>
<dbReference type="EMBL" id="CP000885">
    <property type="protein sequence ID" value="ABX40678.1"/>
    <property type="molecule type" value="Genomic_DNA"/>
</dbReference>
<evidence type="ECO:0000313" key="8">
    <source>
        <dbReference type="Proteomes" id="UP000000370"/>
    </source>
</evidence>
<organism evidence="7 8">
    <name type="scientific">Lachnoclostridium phytofermentans (strain ATCC 700394 / DSM 18823 / ISDg)</name>
    <name type="common">Clostridium phytofermentans</name>
    <dbReference type="NCBI Taxonomy" id="357809"/>
    <lineage>
        <taxon>Bacteria</taxon>
        <taxon>Bacillati</taxon>
        <taxon>Bacillota</taxon>
        <taxon>Clostridia</taxon>
        <taxon>Lachnospirales</taxon>
        <taxon>Lachnospiraceae</taxon>
    </lineage>
</organism>
<dbReference type="GO" id="GO:0030313">
    <property type="term" value="C:cell envelope"/>
    <property type="evidence" value="ECO:0007669"/>
    <property type="project" value="UniProtKB-SubCell"/>
</dbReference>
<dbReference type="PANTHER" id="PTHR43649:SF31">
    <property type="entry name" value="SN-GLYCEROL-3-PHOSPHATE-BINDING PERIPLASMIC PROTEIN UGPB"/>
    <property type="match status" value="1"/>
</dbReference>
<dbReference type="Proteomes" id="UP000000370">
    <property type="component" value="Chromosome"/>
</dbReference>
<dbReference type="HOGENOM" id="CLU_031285_10_5_9"/>
<protein>
    <submittedName>
        <fullName evidence="7">Extracellular solute-binding protein family 1</fullName>
    </submittedName>
</protein>
<evidence type="ECO:0000256" key="5">
    <source>
        <dbReference type="SAM" id="MobiDB-lite"/>
    </source>
</evidence>
<dbReference type="OrthoDB" id="362670at2"/>
<dbReference type="eggNOG" id="COG1653">
    <property type="taxonomic scope" value="Bacteria"/>
</dbReference>
<dbReference type="STRING" id="357809.Cphy_0291"/>
<dbReference type="KEGG" id="cpy:Cphy_0291"/>
<gene>
    <name evidence="7" type="ordered locus">Cphy_0291</name>
</gene>
<feature type="chain" id="PRO_5039152258" evidence="6">
    <location>
        <begin position="22"/>
        <end position="449"/>
    </location>
</feature>
<dbReference type="Pfam" id="PF01547">
    <property type="entry name" value="SBP_bac_1"/>
    <property type="match status" value="1"/>
</dbReference>
<accession>A9KS47</accession>
<dbReference type="InterPro" id="IPR006059">
    <property type="entry name" value="SBP"/>
</dbReference>
<dbReference type="InterPro" id="IPR050490">
    <property type="entry name" value="Bact_solute-bd_prot1"/>
</dbReference>
<dbReference type="PROSITE" id="PS51257">
    <property type="entry name" value="PROKAR_LIPOPROTEIN"/>
    <property type="match status" value="1"/>
</dbReference>
<dbReference type="Gene3D" id="3.40.190.10">
    <property type="entry name" value="Periplasmic binding protein-like II"/>
    <property type="match status" value="1"/>
</dbReference>
<comment type="subcellular location">
    <subcellularLocation>
        <location evidence="1">Cell envelope</location>
    </subcellularLocation>
</comment>
<feature type="region of interest" description="Disordered" evidence="5">
    <location>
        <begin position="25"/>
        <end position="59"/>
    </location>
</feature>
<keyword evidence="8" id="KW-1185">Reference proteome</keyword>
<feature type="compositionally biased region" description="Polar residues" evidence="5">
    <location>
        <begin position="25"/>
        <end position="46"/>
    </location>
</feature>
<keyword evidence="4 6" id="KW-0732">Signal</keyword>
<evidence type="ECO:0000256" key="3">
    <source>
        <dbReference type="ARBA" id="ARBA00022448"/>
    </source>
</evidence>
<comment type="similarity">
    <text evidence="2">Belongs to the bacterial solute-binding protein 1 family.</text>
</comment>
<dbReference type="AlphaFoldDB" id="A9KS47"/>
<dbReference type="CDD" id="cd13585">
    <property type="entry name" value="PBP2_TMBP_like"/>
    <property type="match status" value="1"/>
</dbReference>
<evidence type="ECO:0000313" key="7">
    <source>
        <dbReference type="EMBL" id="ABX40678.1"/>
    </source>
</evidence>
<evidence type="ECO:0000256" key="6">
    <source>
        <dbReference type="SAM" id="SignalP"/>
    </source>
</evidence>
<keyword evidence="3" id="KW-0813">Transport</keyword>
<evidence type="ECO:0000256" key="1">
    <source>
        <dbReference type="ARBA" id="ARBA00004196"/>
    </source>
</evidence>
<dbReference type="SUPFAM" id="SSF53850">
    <property type="entry name" value="Periplasmic binding protein-like II"/>
    <property type="match status" value="1"/>
</dbReference>
<dbReference type="RefSeq" id="WP_012198321.1">
    <property type="nucleotide sequence ID" value="NC_010001.1"/>
</dbReference>
<name>A9KS47_LACP7</name>
<evidence type="ECO:0000256" key="4">
    <source>
        <dbReference type="ARBA" id="ARBA00022729"/>
    </source>
</evidence>
<evidence type="ECO:0000256" key="2">
    <source>
        <dbReference type="ARBA" id="ARBA00008520"/>
    </source>
</evidence>
<sequence precursor="true">MKNKKLVKVLSSLLAASVIFTGCSSTKNNQPSSADPTPTNNSSESKPTTEPEKNELSGSITFSAWDVDTQMPYIKDMLAEFMSQHPGVNVEIVDIPSADYDTKLNIDLNGGAAADVILVKNASTMPSMNQKGQLVDLNEYIKRDNVDLSSYNGLDKSISINGTQPGLPFRTDYYVLYYNKDIFDTAGVAYPSNDMTWADFEELAKKVTFGEGANKVYGAHLHTWQALVENWAIQDGKNTTMGPDYEFMKPYYEMALRMQNDDKTIMDYATLKTANIHYSGVFQNGSVAMLPMGTWFMATMRDVVSKGECSVNWGVATIPHPEGLEAGNTVGSATPISINAASKNKELAWELIKFMTGDSGASYLASVGQLPARINPELLDTVTSLEGMPEGAKEALQVKNIVLDRPIVDNVNEVDKMLGEEHSLIMLGEVTIDEGIKAFTENSKTIQEQ</sequence>
<dbReference type="PANTHER" id="PTHR43649">
    <property type="entry name" value="ARABINOSE-BINDING PROTEIN-RELATED"/>
    <property type="match status" value="1"/>
</dbReference>
<reference evidence="8" key="1">
    <citation type="submission" date="2007-11" db="EMBL/GenBank/DDBJ databases">
        <title>Complete genome sequence of Clostridium phytofermentans ISDg.</title>
        <authorList>
            <person name="Leschine S.B."/>
            <person name="Warnick T.A."/>
            <person name="Blanchard J.L."/>
            <person name="Schnell D.J."/>
            <person name="Petit E.L."/>
            <person name="LaTouf W.G."/>
            <person name="Copeland A."/>
            <person name="Lucas S."/>
            <person name="Lapidus A."/>
            <person name="Barry K."/>
            <person name="Glavina del Rio T."/>
            <person name="Dalin E."/>
            <person name="Tice H."/>
            <person name="Pitluck S."/>
            <person name="Kiss H."/>
            <person name="Brettin T."/>
            <person name="Bruce D."/>
            <person name="Detter J.C."/>
            <person name="Han C."/>
            <person name="Kuske C."/>
            <person name="Schmutz J."/>
            <person name="Larimer F."/>
            <person name="Land M."/>
            <person name="Hauser L."/>
            <person name="Kyrpides N."/>
            <person name="Kim E.A."/>
            <person name="Richardson P."/>
        </authorList>
    </citation>
    <scope>NUCLEOTIDE SEQUENCE [LARGE SCALE GENOMIC DNA]</scope>
    <source>
        <strain evidence="8">ATCC 700394 / DSM 18823 / ISDg</strain>
    </source>
</reference>
<feature type="signal peptide" evidence="6">
    <location>
        <begin position="1"/>
        <end position="21"/>
    </location>
</feature>